<proteinExistence type="predicted"/>
<gene>
    <name evidence="1" type="primary">AlNc14C364G11040</name>
    <name evidence="1" type="ORF">ALNC14_124450</name>
</gene>
<organism evidence="1">
    <name type="scientific">Albugo laibachii Nc14</name>
    <dbReference type="NCBI Taxonomy" id="890382"/>
    <lineage>
        <taxon>Eukaryota</taxon>
        <taxon>Sar</taxon>
        <taxon>Stramenopiles</taxon>
        <taxon>Oomycota</taxon>
        <taxon>Peronosporomycetes</taxon>
        <taxon>Albuginales</taxon>
        <taxon>Albuginaceae</taxon>
        <taxon>Albugo</taxon>
    </lineage>
</organism>
<evidence type="ECO:0000313" key="1">
    <source>
        <dbReference type="EMBL" id="CCA26301.1"/>
    </source>
</evidence>
<reference evidence="1" key="2">
    <citation type="submission" date="2011-02" db="EMBL/GenBank/DDBJ databases">
        <authorList>
            <person name="MacLean D."/>
        </authorList>
    </citation>
    <scope>NUCLEOTIDE SEQUENCE</scope>
</reference>
<accession>F0WXV3</accession>
<name>F0WXV3_9STRA</name>
<dbReference type="AlphaFoldDB" id="F0WXV3"/>
<dbReference type="HOGENOM" id="CLU_2563184_0_0_1"/>
<dbReference type="EMBL" id="FR824409">
    <property type="protein sequence ID" value="CCA26301.1"/>
    <property type="molecule type" value="Genomic_DNA"/>
</dbReference>
<protein>
    <submittedName>
        <fullName evidence="1">AlNc14C364G11040 protein</fullName>
    </submittedName>
</protein>
<sequence>MTSTVAEAYSSVYGVEWLPPVTKDMLIESNCTAIVVKQHAYRPKKTRRRESQTMILKSVKEYLKLLKGNRIVSKAFGGVIYV</sequence>
<reference evidence="1" key="1">
    <citation type="journal article" date="2011" name="PLoS Biol.">
        <title>Gene gain and loss during evolution of obligate parasitism in the white rust pathogen of Arabidopsis thaliana.</title>
        <authorList>
            <person name="Kemen E."/>
            <person name="Gardiner A."/>
            <person name="Schultz-Larsen T."/>
            <person name="Kemen A.C."/>
            <person name="Balmuth A.L."/>
            <person name="Robert-Seilaniantz A."/>
            <person name="Bailey K."/>
            <person name="Holub E."/>
            <person name="Studholme D.J."/>
            <person name="Maclean D."/>
            <person name="Jones J.D."/>
        </authorList>
    </citation>
    <scope>NUCLEOTIDE SEQUENCE</scope>
</reference>